<protein>
    <recommendedName>
        <fullName evidence="2">Putative plant transposon protein domain-containing protein</fullName>
    </recommendedName>
</protein>
<dbReference type="EMBL" id="EF101866">
    <property type="protein sequence ID" value="ABM55243.1"/>
    <property type="molecule type" value="Genomic_DNA"/>
</dbReference>
<reference evidence="3" key="1">
    <citation type="submission" date="2006-11" db="EMBL/GenBank/DDBJ databases">
        <authorList>
            <person name="Kuykendall L.D."/>
            <person name="Shao J."/>
            <person name="Murphy T."/>
        </authorList>
    </citation>
    <scope>NUCLEOTIDE SEQUENCE</scope>
</reference>
<feature type="compositionally biased region" description="Low complexity" evidence="1">
    <location>
        <begin position="398"/>
        <end position="408"/>
    </location>
</feature>
<organism evidence="3">
    <name type="scientific">Beta vulgaris</name>
    <name type="common">Sugar beet</name>
    <dbReference type="NCBI Taxonomy" id="161934"/>
    <lineage>
        <taxon>Eukaryota</taxon>
        <taxon>Viridiplantae</taxon>
        <taxon>Streptophyta</taxon>
        <taxon>Embryophyta</taxon>
        <taxon>Tracheophyta</taxon>
        <taxon>Spermatophyta</taxon>
        <taxon>Magnoliopsida</taxon>
        <taxon>eudicotyledons</taxon>
        <taxon>Gunneridae</taxon>
        <taxon>Pentapetalae</taxon>
        <taxon>Caryophyllales</taxon>
        <taxon>Chenopodiaceae</taxon>
        <taxon>Betoideae</taxon>
        <taxon>Beta</taxon>
    </lineage>
</organism>
<evidence type="ECO:0000259" key="2">
    <source>
        <dbReference type="Pfam" id="PF20167"/>
    </source>
</evidence>
<feature type="compositionally biased region" description="Basic residues" evidence="1">
    <location>
        <begin position="331"/>
        <end position="350"/>
    </location>
</feature>
<evidence type="ECO:0000313" key="3">
    <source>
        <dbReference type="EMBL" id="ABM55243.1"/>
    </source>
</evidence>
<reference evidence="3" key="2">
    <citation type="journal article" date="2009" name="Int J Plant Genomics">
        <title>A Nest of LTR Retrotransposons Adjacent the Disease Resistance-Priming Gene NPR1 in Beta vulgaris L. U.S. Hybrid H20.</title>
        <authorList>
            <person name="Kuykendall D."/>
            <person name="Shao J."/>
            <person name="Trimmer K."/>
        </authorList>
    </citation>
    <scope>NUCLEOTIDE SEQUENCE</scope>
</reference>
<feature type="region of interest" description="Disordered" evidence="1">
    <location>
        <begin position="326"/>
        <end position="422"/>
    </location>
</feature>
<dbReference type="Pfam" id="PF20167">
    <property type="entry name" value="Transposase_32"/>
    <property type="match status" value="1"/>
</dbReference>
<dbReference type="InterPro" id="IPR046796">
    <property type="entry name" value="Transposase_32_dom"/>
</dbReference>
<feature type="region of interest" description="Disordered" evidence="1">
    <location>
        <begin position="22"/>
        <end position="46"/>
    </location>
</feature>
<dbReference type="AlphaFoldDB" id="A2I5E9"/>
<name>A2I5E9_BETVU</name>
<proteinExistence type="predicted"/>
<accession>A2I5E9</accession>
<feature type="compositionally biased region" description="Polar residues" evidence="1">
    <location>
        <begin position="409"/>
        <end position="420"/>
    </location>
</feature>
<evidence type="ECO:0000256" key="1">
    <source>
        <dbReference type="SAM" id="MobiDB-lite"/>
    </source>
</evidence>
<feature type="domain" description="Putative plant transposon protein" evidence="2">
    <location>
        <begin position="84"/>
        <end position="260"/>
    </location>
</feature>
<feature type="region of interest" description="Disordered" evidence="1">
    <location>
        <begin position="437"/>
        <end position="466"/>
    </location>
</feature>
<sequence>MDISPNPSVKVLRKRKKIEESMEMEVEEQHANSEGESTVPGRGTTKVAKRKSTATRYVHGLCIDISWCKKVNFLQLLNMIKFQGCEHLFENCYGQSLIPKLMDEFCENFSIDEEGNCSTLVKGTQIDFNSETLGKLLGVPVRGTDVYFKKQRGSYPFFDISFDELIVKYGGKKGTAFLDHNLLSPYHKILFHILKKAILPCLSKRAQVGMLDLIYIHCLASHKRINFPSLMIQHMSHCIDNGFVVGYGALITEILIKFKVRISGVPNIGVSTGNMLNVRALNNLNVANIDDDEDDEECDDVEEEELEIEVEKEKEKKQQKIEKIEKEKEKKMKKKNKKQKRRGRSQRVRNMKILNSPSHDEDESVNVDEVSGIAKEPPSREQTPIPMDTIPPFPSSPPKTASPSPIAPQNTHIPPSTKLPSFSVPKAKETAVVPIPEEQPAVPKSKEQPAAPNPPQTAPSSSQNPTIGATYTLAHAKRLDYLFTLVMGHSEAMMEFANEAKGLNGLVQGVMNKVDKALEGQQVIMERLGEMSTSLQMMNSRLMKLEDDVLKIDHSMAENHQEVMAKLNDVVEEVIEQPSSPKP</sequence>